<name>A0A7R8H7V9_LEPSM</name>
<proteinExistence type="predicted"/>
<dbReference type="NCBIfam" id="TIGR00449">
    <property type="entry name" value="tgt_general"/>
    <property type="match status" value="1"/>
</dbReference>
<dbReference type="Proteomes" id="UP000675881">
    <property type="component" value="Chromosome 4"/>
</dbReference>
<evidence type="ECO:0000259" key="1">
    <source>
        <dbReference type="Pfam" id="PF01702"/>
    </source>
</evidence>
<dbReference type="InterPro" id="IPR050852">
    <property type="entry name" value="Queuine_tRNA-ribosyltrfase"/>
</dbReference>
<accession>A0A7R8H7V9</accession>
<organism evidence="2 3">
    <name type="scientific">Lepeophtheirus salmonis</name>
    <name type="common">Salmon louse</name>
    <name type="synonym">Caligus salmonis</name>
    <dbReference type="NCBI Taxonomy" id="72036"/>
    <lineage>
        <taxon>Eukaryota</taxon>
        <taxon>Metazoa</taxon>
        <taxon>Ecdysozoa</taxon>
        <taxon>Arthropoda</taxon>
        <taxon>Crustacea</taxon>
        <taxon>Multicrustacea</taxon>
        <taxon>Hexanauplia</taxon>
        <taxon>Copepoda</taxon>
        <taxon>Siphonostomatoida</taxon>
        <taxon>Caligidae</taxon>
        <taxon>Lepeophtheirus</taxon>
    </lineage>
</organism>
<evidence type="ECO:0000313" key="2">
    <source>
        <dbReference type="EMBL" id="CAF2911188.1"/>
    </source>
</evidence>
<sequence>MTSHDLSCIILPHDTYASHLNESGKNIDPELEEKYFFDESVALSEVWSKTKSYILFYCEMKFNLIKEIGGTRLGSLALGREEWCTPAFLTSTPSGCIPNLTRETLEIMGDSIFPMGIPYNAILPEVLEAFKRPMNEFMGLPENPFILLLHEGSEEQKLGFFFSKESISVWSPTGNRHSVNCDDYFRVIKACQPHAFVALSDSETPKDTTKKRLLKSMSKSLKFLKQIVSYDGQLPPLLVPLGGGYDSNVRKDYNESVLELDQNQITLDEIVPLIRTSLNKLPQNKPRFIVGAFDPWKILNLVENGIDMFESSFPHLMTEKGQVLTFDPNGHNVSKQAIVDLNDEMYKNSFEPVSSGCSCYVCEHHTQAYVHHLLMTNELLAKVILMMHNFASF</sequence>
<dbReference type="SUPFAM" id="SSF51713">
    <property type="entry name" value="tRNA-guanine transglycosylase"/>
    <property type="match status" value="1"/>
</dbReference>
<feature type="domain" description="tRNA-guanine(15) transglycosylase-like" evidence="1">
    <location>
        <begin position="71"/>
        <end position="391"/>
    </location>
</feature>
<dbReference type="InterPro" id="IPR036511">
    <property type="entry name" value="TGT-like_sf"/>
</dbReference>
<dbReference type="OrthoDB" id="27601at2759"/>
<protein>
    <submittedName>
        <fullName evidence="2">QTRTD1</fullName>
        <ecNumber evidence="2">2.4.2.29</ecNumber>
    </submittedName>
</protein>
<dbReference type="PANTHER" id="PTHR46064">
    <property type="entry name" value="QUEUINE TRNA-RIBOSYLTRANSFERASE ACCESSORY SUBUNIT 2"/>
    <property type="match status" value="1"/>
</dbReference>
<dbReference type="EMBL" id="HG994583">
    <property type="protein sequence ID" value="CAF2911188.1"/>
    <property type="molecule type" value="Genomic_DNA"/>
</dbReference>
<gene>
    <name evidence="2" type="ORF">LSAA_8397</name>
</gene>
<dbReference type="EC" id="2.4.2.29" evidence="2"/>
<dbReference type="AlphaFoldDB" id="A0A7R8H7V9"/>
<dbReference type="Gene3D" id="3.20.20.105">
    <property type="entry name" value="Queuine tRNA-ribosyltransferase-like"/>
    <property type="match status" value="1"/>
</dbReference>
<keyword evidence="3" id="KW-1185">Reference proteome</keyword>
<keyword evidence="2" id="KW-0808">Transferase</keyword>
<dbReference type="Pfam" id="PF01702">
    <property type="entry name" value="TGT"/>
    <property type="match status" value="1"/>
</dbReference>
<dbReference type="InterPro" id="IPR002616">
    <property type="entry name" value="tRNA_ribo_trans-like"/>
</dbReference>
<reference evidence="2" key="1">
    <citation type="submission" date="2021-02" db="EMBL/GenBank/DDBJ databases">
        <authorList>
            <person name="Bekaert M."/>
        </authorList>
    </citation>
    <scope>NUCLEOTIDE SEQUENCE</scope>
    <source>
        <strain evidence="2">IoA-00</strain>
    </source>
</reference>
<evidence type="ECO:0000313" key="3">
    <source>
        <dbReference type="Proteomes" id="UP000675881"/>
    </source>
</evidence>
<dbReference type="GO" id="GO:0016757">
    <property type="term" value="F:glycosyltransferase activity"/>
    <property type="evidence" value="ECO:0007669"/>
    <property type="project" value="UniProtKB-KW"/>
</dbReference>
<dbReference type="GO" id="GO:0006400">
    <property type="term" value="P:tRNA modification"/>
    <property type="evidence" value="ECO:0007669"/>
    <property type="project" value="InterPro"/>
</dbReference>
<dbReference type="PANTHER" id="PTHR46064:SF1">
    <property type="entry name" value="QUEUINE TRNA-RIBOSYLTRANSFERASE ACCESSORY SUBUNIT 2"/>
    <property type="match status" value="1"/>
</dbReference>
<keyword evidence="2" id="KW-0328">Glycosyltransferase</keyword>